<sequence>MLSRTADHLFWMSRYTERAEKRAPGALSQKHGLRAQRVRGFLPGEDAC</sequence>
<organism evidence="2 3">
    <name type="scientific">Paracidovorax konjaci</name>
    <dbReference type="NCBI Taxonomy" id="32040"/>
    <lineage>
        <taxon>Bacteria</taxon>
        <taxon>Pseudomonadati</taxon>
        <taxon>Pseudomonadota</taxon>
        <taxon>Betaproteobacteria</taxon>
        <taxon>Burkholderiales</taxon>
        <taxon>Comamonadaceae</taxon>
        <taxon>Paracidovorax</taxon>
    </lineage>
</organism>
<reference evidence="3" key="1">
    <citation type="submission" date="2016-10" db="EMBL/GenBank/DDBJ databases">
        <authorList>
            <person name="Varghese N."/>
            <person name="Submissions S."/>
        </authorList>
    </citation>
    <scope>NUCLEOTIDE SEQUENCE [LARGE SCALE GENOMIC DNA]</scope>
    <source>
        <strain evidence="3">DSM 7481</strain>
    </source>
</reference>
<evidence type="ECO:0000259" key="1">
    <source>
        <dbReference type="Pfam" id="PF04168"/>
    </source>
</evidence>
<keyword evidence="3" id="KW-1185">Reference proteome</keyword>
<dbReference type="EMBL" id="FOMQ01000001">
    <property type="protein sequence ID" value="SFD38700.1"/>
    <property type="molecule type" value="Genomic_DNA"/>
</dbReference>
<dbReference type="InterPro" id="IPR007296">
    <property type="entry name" value="DUF403"/>
</dbReference>
<dbReference type="AlphaFoldDB" id="A0A1I1S6V2"/>
<protein>
    <submittedName>
        <fullName evidence="2">A predicted alpha-helical domain with a conserved ER motif</fullName>
    </submittedName>
</protein>
<dbReference type="Proteomes" id="UP000199517">
    <property type="component" value="Unassembled WGS sequence"/>
</dbReference>
<dbReference type="Pfam" id="PF04168">
    <property type="entry name" value="Alpha-E"/>
    <property type="match status" value="1"/>
</dbReference>
<name>A0A1I1S6V2_9BURK</name>
<evidence type="ECO:0000313" key="2">
    <source>
        <dbReference type="EMBL" id="SFD38700.1"/>
    </source>
</evidence>
<proteinExistence type="predicted"/>
<accession>A0A1I1S6V2</accession>
<evidence type="ECO:0000313" key="3">
    <source>
        <dbReference type="Proteomes" id="UP000199517"/>
    </source>
</evidence>
<feature type="domain" description="DUF403" evidence="1">
    <location>
        <begin position="1"/>
        <end position="22"/>
    </location>
</feature>
<dbReference type="OrthoDB" id="8910387at2"/>
<gene>
    <name evidence="2" type="ORF">SAMN04489710_101441</name>
</gene>